<dbReference type="PANTHER" id="PTHR34773:SF1">
    <property type="entry name" value="FLAGELLAR SECRETION CHAPERONE FLIS"/>
    <property type="match status" value="1"/>
</dbReference>
<dbReference type="InterPro" id="IPR003713">
    <property type="entry name" value="FliS"/>
</dbReference>
<dbReference type="PANTHER" id="PTHR34773">
    <property type="entry name" value="FLAGELLAR SECRETION CHAPERONE FLIS"/>
    <property type="match status" value="1"/>
</dbReference>
<evidence type="ECO:0000313" key="7">
    <source>
        <dbReference type="Proteomes" id="UP000318437"/>
    </source>
</evidence>
<gene>
    <name evidence="6" type="ORF">Pla144_27680</name>
</gene>
<evidence type="ECO:0000256" key="4">
    <source>
        <dbReference type="ARBA" id="ARBA00022795"/>
    </source>
</evidence>
<name>A0A5C6CQ64_9BACT</name>
<dbReference type="RefSeq" id="WP_146451159.1">
    <property type="nucleotide sequence ID" value="NZ_SJPS01000004.1"/>
</dbReference>
<dbReference type="Pfam" id="PF02561">
    <property type="entry name" value="FliS"/>
    <property type="match status" value="1"/>
</dbReference>
<dbReference type="OrthoDB" id="291236at2"/>
<evidence type="ECO:0000256" key="5">
    <source>
        <dbReference type="ARBA" id="ARBA00023186"/>
    </source>
</evidence>
<evidence type="ECO:0000256" key="2">
    <source>
        <dbReference type="ARBA" id="ARBA00008787"/>
    </source>
</evidence>
<reference evidence="6 7" key="1">
    <citation type="submission" date="2019-02" db="EMBL/GenBank/DDBJ databases">
        <title>Deep-cultivation of Planctomycetes and their phenomic and genomic characterization uncovers novel biology.</title>
        <authorList>
            <person name="Wiegand S."/>
            <person name="Jogler M."/>
            <person name="Boedeker C."/>
            <person name="Pinto D."/>
            <person name="Vollmers J."/>
            <person name="Rivas-Marin E."/>
            <person name="Kohn T."/>
            <person name="Peeters S.H."/>
            <person name="Heuer A."/>
            <person name="Rast P."/>
            <person name="Oberbeckmann S."/>
            <person name="Bunk B."/>
            <person name="Jeske O."/>
            <person name="Meyerdierks A."/>
            <person name="Storesund J.E."/>
            <person name="Kallscheuer N."/>
            <person name="Luecker S."/>
            <person name="Lage O.M."/>
            <person name="Pohl T."/>
            <person name="Merkel B.J."/>
            <person name="Hornburger P."/>
            <person name="Mueller R.-W."/>
            <person name="Bruemmer F."/>
            <person name="Labrenz M."/>
            <person name="Spormann A.M."/>
            <person name="Op Den Camp H."/>
            <person name="Overmann J."/>
            <person name="Amann R."/>
            <person name="Jetten M.S.M."/>
            <person name="Mascher T."/>
            <person name="Medema M.H."/>
            <person name="Devos D.P."/>
            <person name="Kaster A.-K."/>
            <person name="Ovreas L."/>
            <person name="Rohde M."/>
            <person name="Galperin M.Y."/>
            <person name="Jogler C."/>
        </authorList>
    </citation>
    <scope>NUCLEOTIDE SEQUENCE [LARGE SCALE GENOMIC DNA]</scope>
    <source>
        <strain evidence="6 7">Pla144</strain>
    </source>
</reference>
<keyword evidence="6" id="KW-0969">Cilium</keyword>
<dbReference type="Proteomes" id="UP000318437">
    <property type="component" value="Unassembled WGS sequence"/>
</dbReference>
<protein>
    <submittedName>
        <fullName evidence="6">Flagellar protein FliS</fullName>
    </submittedName>
</protein>
<keyword evidence="5" id="KW-0143">Chaperone</keyword>
<dbReference type="Gene3D" id="1.20.120.340">
    <property type="entry name" value="Flagellar protein FliS"/>
    <property type="match status" value="1"/>
</dbReference>
<evidence type="ECO:0000256" key="3">
    <source>
        <dbReference type="ARBA" id="ARBA00022490"/>
    </source>
</evidence>
<organism evidence="6 7">
    <name type="scientific">Bythopirellula polymerisocia</name>
    <dbReference type="NCBI Taxonomy" id="2528003"/>
    <lineage>
        <taxon>Bacteria</taxon>
        <taxon>Pseudomonadati</taxon>
        <taxon>Planctomycetota</taxon>
        <taxon>Planctomycetia</taxon>
        <taxon>Pirellulales</taxon>
        <taxon>Lacipirellulaceae</taxon>
        <taxon>Bythopirellula</taxon>
    </lineage>
</organism>
<dbReference type="AlphaFoldDB" id="A0A5C6CQ64"/>
<sequence length="152" mass="17114">MQQPGQNYLDSKILTASQPRLQLMLIEGAVRFGKQAQQSWQDGAEFASIDQSLSRVAEILEELIRSAASGKTDLSELVENHYASIYRELANCRINQAADKLDACLELLQYHRETWKQVCQKLESEVIPKHSPVKPHIALDQSQACESFSLEA</sequence>
<comment type="similarity">
    <text evidence="2">Belongs to the FliS family.</text>
</comment>
<dbReference type="GO" id="GO:0044780">
    <property type="term" value="P:bacterial-type flagellum assembly"/>
    <property type="evidence" value="ECO:0007669"/>
    <property type="project" value="InterPro"/>
</dbReference>
<dbReference type="SUPFAM" id="SSF101116">
    <property type="entry name" value="Flagellar export chaperone FliS"/>
    <property type="match status" value="1"/>
</dbReference>
<comment type="subcellular location">
    <subcellularLocation>
        <location evidence="1">Cytoplasm</location>
        <location evidence="1">Cytosol</location>
    </subcellularLocation>
</comment>
<keyword evidence="6" id="KW-0966">Cell projection</keyword>
<proteinExistence type="inferred from homology"/>
<dbReference type="GO" id="GO:0071973">
    <property type="term" value="P:bacterial-type flagellum-dependent cell motility"/>
    <property type="evidence" value="ECO:0007669"/>
    <property type="project" value="TreeGrafter"/>
</dbReference>
<keyword evidence="4" id="KW-1005">Bacterial flagellum biogenesis</keyword>
<keyword evidence="3" id="KW-0963">Cytoplasm</keyword>
<evidence type="ECO:0000313" key="6">
    <source>
        <dbReference type="EMBL" id="TWU25561.1"/>
    </source>
</evidence>
<keyword evidence="6" id="KW-0282">Flagellum</keyword>
<comment type="caution">
    <text evidence="6">The sequence shown here is derived from an EMBL/GenBank/DDBJ whole genome shotgun (WGS) entry which is preliminary data.</text>
</comment>
<accession>A0A5C6CQ64</accession>
<keyword evidence="7" id="KW-1185">Reference proteome</keyword>
<evidence type="ECO:0000256" key="1">
    <source>
        <dbReference type="ARBA" id="ARBA00004514"/>
    </source>
</evidence>
<dbReference type="InterPro" id="IPR036584">
    <property type="entry name" value="FliS_sf"/>
</dbReference>
<dbReference type="GO" id="GO:0005829">
    <property type="term" value="C:cytosol"/>
    <property type="evidence" value="ECO:0007669"/>
    <property type="project" value="UniProtKB-SubCell"/>
</dbReference>
<dbReference type="EMBL" id="SJPS01000004">
    <property type="protein sequence ID" value="TWU25561.1"/>
    <property type="molecule type" value="Genomic_DNA"/>
</dbReference>